<feature type="transmembrane region" description="Helical" evidence="8">
    <location>
        <begin position="249"/>
        <end position="267"/>
    </location>
</feature>
<evidence type="ECO:0000256" key="8">
    <source>
        <dbReference type="SAM" id="Phobius"/>
    </source>
</evidence>
<dbReference type="PANTHER" id="PTHR13148">
    <property type="entry name" value="PER1-RELATED"/>
    <property type="match status" value="1"/>
</dbReference>
<feature type="transmembrane region" description="Helical" evidence="8">
    <location>
        <begin position="337"/>
        <end position="356"/>
    </location>
</feature>
<organism evidence="9 10">
    <name type="scientific">Micractinium conductrix</name>
    <dbReference type="NCBI Taxonomy" id="554055"/>
    <lineage>
        <taxon>Eukaryota</taxon>
        <taxon>Viridiplantae</taxon>
        <taxon>Chlorophyta</taxon>
        <taxon>core chlorophytes</taxon>
        <taxon>Trebouxiophyceae</taxon>
        <taxon>Chlorellales</taxon>
        <taxon>Chlorellaceae</taxon>
        <taxon>Chlorella clade</taxon>
        <taxon>Micractinium</taxon>
    </lineage>
</organism>
<gene>
    <name evidence="9" type="ORF">C2E20_3053</name>
</gene>
<keyword evidence="10" id="KW-1185">Reference proteome</keyword>
<evidence type="ECO:0000313" key="10">
    <source>
        <dbReference type="Proteomes" id="UP000239649"/>
    </source>
</evidence>
<keyword evidence="5 8" id="KW-1133">Transmembrane helix</keyword>
<sequence length="529" mass="55135">MEVTTSPAAPKLLALHIFEAQPCEGGFSLPSLPTFDRVWVQGTVHTKLSGALKLEDGTGTVDVIAPVAAAAASASGGGDPPGLELSSVQLGDYVLVVGKLLRRAQGGRQTLHIKAHKLLNLSRACREAESEAGAAEARAAATRRMLQWNLECQRTGCAGTSGGAAGTAQQCSPLCSSGGAPAASALSSSSSSSSVALALRAWRWDCASDCAYLCMWVVEAGWPAGTPAQKYRGKWAFARLLGMQEPASVLFSLANLAAHVHCLARLLGLRRAQRRHVGAAAEQQEQPAVGASGGGDGGGSSGNGANNSSSSNGSGSSSSGSSSTGASAGSTAPYPYAWLWAGYCLLSANAWLWSAVFHGRDTHATERLDYFSAALLIVYNLFISVVRTCGVRSAAAQAGVAAPLAALLGWHWRRMLLVLFDYGRHVLLCVGVGAATSVLWLGWAARARRHPGRAPLLAFLLAVNACMALEILDFPPLWHALDAHSLWHAATAPLALLFFRFIAADMSAGWALEAAAAASSFAEQHKKRL</sequence>
<keyword evidence="2" id="KW-0337">GPI-anchor biosynthesis</keyword>
<evidence type="ECO:0000256" key="3">
    <source>
        <dbReference type="ARBA" id="ARBA00022692"/>
    </source>
</evidence>
<dbReference type="EMBL" id="LHPF02000006">
    <property type="protein sequence ID" value="PSC73611.1"/>
    <property type="molecule type" value="Genomic_DNA"/>
</dbReference>
<feature type="transmembrane region" description="Helical" evidence="8">
    <location>
        <begin position="424"/>
        <end position="444"/>
    </location>
</feature>
<accession>A0A2P6VHP2</accession>
<evidence type="ECO:0000256" key="1">
    <source>
        <dbReference type="ARBA" id="ARBA00004127"/>
    </source>
</evidence>
<dbReference type="OrthoDB" id="419770at2759"/>
<feature type="compositionally biased region" description="Low complexity" evidence="7">
    <location>
        <begin position="303"/>
        <end position="324"/>
    </location>
</feature>
<feature type="transmembrane region" description="Helical" evidence="8">
    <location>
        <begin position="486"/>
        <end position="503"/>
    </location>
</feature>
<evidence type="ECO:0000256" key="5">
    <source>
        <dbReference type="ARBA" id="ARBA00022989"/>
    </source>
</evidence>
<evidence type="ECO:0000256" key="4">
    <source>
        <dbReference type="ARBA" id="ARBA00022729"/>
    </source>
</evidence>
<dbReference type="GO" id="GO:0016788">
    <property type="term" value="F:hydrolase activity, acting on ester bonds"/>
    <property type="evidence" value="ECO:0007669"/>
    <property type="project" value="TreeGrafter"/>
</dbReference>
<proteinExistence type="predicted"/>
<dbReference type="InterPro" id="IPR032245">
    <property type="entry name" value="RMI2"/>
</dbReference>
<evidence type="ECO:0000313" key="9">
    <source>
        <dbReference type="EMBL" id="PSC73611.1"/>
    </source>
</evidence>
<feature type="transmembrane region" description="Helical" evidence="8">
    <location>
        <begin position="368"/>
        <end position="386"/>
    </location>
</feature>
<dbReference type="PANTHER" id="PTHR13148:SF0">
    <property type="entry name" value="POST-GPI ATTACHMENT TO PROTEINS FACTOR 3"/>
    <property type="match status" value="1"/>
</dbReference>
<dbReference type="Gene3D" id="2.40.50.140">
    <property type="entry name" value="Nucleic acid-binding proteins"/>
    <property type="match status" value="1"/>
</dbReference>
<reference evidence="9 10" key="1">
    <citation type="journal article" date="2018" name="Plant J.">
        <title>Genome sequences of Chlorella sorokiniana UTEX 1602 and Micractinium conductrix SAG 241.80: implications to maltose excretion by a green alga.</title>
        <authorList>
            <person name="Arriola M.B."/>
            <person name="Velmurugan N."/>
            <person name="Zhang Y."/>
            <person name="Plunkett M.H."/>
            <person name="Hondzo H."/>
            <person name="Barney B.M."/>
        </authorList>
    </citation>
    <scope>NUCLEOTIDE SEQUENCE [LARGE SCALE GENOMIC DNA]</scope>
    <source>
        <strain evidence="9 10">SAG 241.80</strain>
    </source>
</reference>
<keyword evidence="4" id="KW-0732">Signal</keyword>
<evidence type="ECO:0000256" key="7">
    <source>
        <dbReference type="SAM" id="MobiDB-lite"/>
    </source>
</evidence>
<feature type="region of interest" description="Disordered" evidence="7">
    <location>
        <begin position="278"/>
        <end position="324"/>
    </location>
</feature>
<dbReference type="Pfam" id="PF16100">
    <property type="entry name" value="RMI2"/>
    <property type="match status" value="1"/>
</dbReference>
<feature type="compositionally biased region" description="Gly residues" evidence="7">
    <location>
        <begin position="291"/>
        <end position="302"/>
    </location>
</feature>
<feature type="transmembrane region" description="Helical" evidence="8">
    <location>
        <begin position="456"/>
        <end position="474"/>
    </location>
</feature>
<keyword evidence="3 8" id="KW-0812">Transmembrane</keyword>
<dbReference type="GO" id="GO:0005789">
    <property type="term" value="C:endoplasmic reticulum membrane"/>
    <property type="evidence" value="ECO:0007669"/>
    <property type="project" value="TreeGrafter"/>
</dbReference>
<dbReference type="InterPro" id="IPR007217">
    <property type="entry name" value="Per1-like"/>
</dbReference>
<evidence type="ECO:0000256" key="6">
    <source>
        <dbReference type="ARBA" id="ARBA00023136"/>
    </source>
</evidence>
<dbReference type="Proteomes" id="UP000239649">
    <property type="component" value="Unassembled WGS sequence"/>
</dbReference>
<evidence type="ECO:0000256" key="2">
    <source>
        <dbReference type="ARBA" id="ARBA00022502"/>
    </source>
</evidence>
<dbReference type="AlphaFoldDB" id="A0A2P6VHP2"/>
<protein>
    <submittedName>
        <fullName evidence="9">Post-GPI attachment to s factor 3-like</fullName>
    </submittedName>
</protein>
<keyword evidence="6 8" id="KW-0472">Membrane</keyword>
<dbReference type="Pfam" id="PF04080">
    <property type="entry name" value="Per1"/>
    <property type="match status" value="1"/>
</dbReference>
<dbReference type="STRING" id="554055.A0A2P6VHP2"/>
<comment type="subcellular location">
    <subcellularLocation>
        <location evidence="1">Endomembrane system</location>
        <topology evidence="1">Multi-pass membrane protein</topology>
    </subcellularLocation>
</comment>
<comment type="caution">
    <text evidence="9">The sequence shown here is derived from an EMBL/GenBank/DDBJ whole genome shotgun (WGS) entry which is preliminary data.</text>
</comment>
<dbReference type="InterPro" id="IPR012340">
    <property type="entry name" value="NA-bd_OB-fold"/>
</dbReference>
<name>A0A2P6VHP2_9CHLO</name>
<dbReference type="GO" id="GO:0006506">
    <property type="term" value="P:GPI anchor biosynthetic process"/>
    <property type="evidence" value="ECO:0007669"/>
    <property type="project" value="UniProtKB-KW"/>
</dbReference>
<feature type="transmembrane region" description="Helical" evidence="8">
    <location>
        <begin position="393"/>
        <end position="412"/>
    </location>
</feature>